<comment type="caution">
    <text evidence="2">The sequence shown here is derived from an EMBL/GenBank/DDBJ whole genome shotgun (WGS) entry which is preliminary data.</text>
</comment>
<evidence type="ECO:0000313" key="3">
    <source>
        <dbReference type="Proteomes" id="UP001206595"/>
    </source>
</evidence>
<keyword evidence="1" id="KW-0472">Membrane</keyword>
<accession>A0AAD5H9I3</accession>
<evidence type="ECO:0000256" key="1">
    <source>
        <dbReference type="SAM" id="Phobius"/>
    </source>
</evidence>
<dbReference type="GeneID" id="75917041"/>
<sequence length="76" mass="8673">MHRPMSSHKPLVKIQKIALYQEVSPFNRYLSPTTKMILSHMVCPLLSTGPNVLIVMYKPKMGTVRCIQATIYPQSK</sequence>
<keyword evidence="3" id="KW-1185">Reference proteome</keyword>
<protein>
    <submittedName>
        <fullName evidence="2">Uncharacterized protein</fullName>
    </submittedName>
</protein>
<gene>
    <name evidence="2" type="ORF">K450DRAFT_257604</name>
</gene>
<organism evidence="2 3">
    <name type="scientific">Umbelopsis ramanniana AG</name>
    <dbReference type="NCBI Taxonomy" id="1314678"/>
    <lineage>
        <taxon>Eukaryota</taxon>
        <taxon>Fungi</taxon>
        <taxon>Fungi incertae sedis</taxon>
        <taxon>Mucoromycota</taxon>
        <taxon>Mucoromycotina</taxon>
        <taxon>Umbelopsidomycetes</taxon>
        <taxon>Umbelopsidales</taxon>
        <taxon>Umbelopsidaceae</taxon>
        <taxon>Umbelopsis</taxon>
    </lineage>
</organism>
<proteinExistence type="predicted"/>
<evidence type="ECO:0000313" key="2">
    <source>
        <dbReference type="EMBL" id="KAI8576300.1"/>
    </source>
</evidence>
<feature type="transmembrane region" description="Helical" evidence="1">
    <location>
        <begin position="37"/>
        <end position="57"/>
    </location>
</feature>
<reference evidence="2" key="2">
    <citation type="journal article" date="2022" name="Proc. Natl. Acad. Sci. U.S.A.">
        <title>Diploid-dominant life cycles characterize the early evolution of Fungi.</title>
        <authorList>
            <person name="Amses K.R."/>
            <person name="Simmons D.R."/>
            <person name="Longcore J.E."/>
            <person name="Mondo S.J."/>
            <person name="Seto K."/>
            <person name="Jeronimo G.H."/>
            <person name="Bonds A.E."/>
            <person name="Quandt C.A."/>
            <person name="Davis W.J."/>
            <person name="Chang Y."/>
            <person name="Federici B.A."/>
            <person name="Kuo A."/>
            <person name="LaButti K."/>
            <person name="Pangilinan J."/>
            <person name="Andreopoulos W."/>
            <person name="Tritt A."/>
            <person name="Riley R."/>
            <person name="Hundley H."/>
            <person name="Johnson J."/>
            <person name="Lipzen A."/>
            <person name="Barry K."/>
            <person name="Lang B.F."/>
            <person name="Cuomo C.A."/>
            <person name="Buchler N.E."/>
            <person name="Grigoriev I.V."/>
            <person name="Spatafora J.W."/>
            <person name="Stajich J.E."/>
            <person name="James T.Y."/>
        </authorList>
    </citation>
    <scope>NUCLEOTIDE SEQUENCE</scope>
    <source>
        <strain evidence="2">AG</strain>
    </source>
</reference>
<reference evidence="2" key="1">
    <citation type="submission" date="2021-06" db="EMBL/GenBank/DDBJ databases">
        <authorList>
            <consortium name="DOE Joint Genome Institute"/>
            <person name="Mondo S.J."/>
            <person name="Amses K.R."/>
            <person name="Simmons D.R."/>
            <person name="Longcore J.E."/>
            <person name="Seto K."/>
            <person name="Alves G.H."/>
            <person name="Bonds A.E."/>
            <person name="Quandt C.A."/>
            <person name="Davis W.J."/>
            <person name="Chang Y."/>
            <person name="Letcher P.M."/>
            <person name="Powell M.J."/>
            <person name="Kuo A."/>
            <person name="Labutti K."/>
            <person name="Pangilinan J."/>
            <person name="Andreopoulos W."/>
            <person name="Tritt A."/>
            <person name="Riley R."/>
            <person name="Hundley H."/>
            <person name="Johnson J."/>
            <person name="Lipzen A."/>
            <person name="Barry K."/>
            <person name="Berbee M.L."/>
            <person name="Buchler N.E."/>
            <person name="Grigoriev I.V."/>
            <person name="Spatafora J.W."/>
            <person name="Stajich J.E."/>
            <person name="James T.Y."/>
        </authorList>
    </citation>
    <scope>NUCLEOTIDE SEQUENCE</scope>
    <source>
        <strain evidence="2">AG</strain>
    </source>
</reference>
<dbReference type="EMBL" id="MU620958">
    <property type="protein sequence ID" value="KAI8576300.1"/>
    <property type="molecule type" value="Genomic_DNA"/>
</dbReference>
<dbReference type="RefSeq" id="XP_051441304.1">
    <property type="nucleotide sequence ID" value="XM_051591698.1"/>
</dbReference>
<keyword evidence="1" id="KW-0812">Transmembrane</keyword>
<keyword evidence="1" id="KW-1133">Transmembrane helix</keyword>
<dbReference type="Proteomes" id="UP001206595">
    <property type="component" value="Unassembled WGS sequence"/>
</dbReference>
<dbReference type="AlphaFoldDB" id="A0AAD5H9I3"/>
<name>A0AAD5H9I3_UMBRA</name>